<gene>
    <name evidence="2" type="ORF">QBC35DRAFT_477539</name>
</gene>
<accession>A0AAN6WLQ9</accession>
<evidence type="ECO:0000313" key="2">
    <source>
        <dbReference type="EMBL" id="KAK4184151.1"/>
    </source>
</evidence>
<dbReference type="EMBL" id="MU864503">
    <property type="protein sequence ID" value="KAK4184151.1"/>
    <property type="molecule type" value="Genomic_DNA"/>
</dbReference>
<sequence length="181" mass="20664">MDSITTRGRHVSQKGDSMEITHCEDIDAITPCSLQRQSSGSQQRHQHQHHQKARDAAVGSQRPSSSSSSSWRSGRGLVHSESDENDEEISTEALWHQMLLVQSEFGCYNSARMDAALEGADMGIPSRSCLDLLNDSIGDMPEEMKQEIEDFLEHMQAWNRAWSRKGKVKRAWRRMMNDQYR</sequence>
<dbReference type="AlphaFoldDB" id="A0AAN6WLQ9"/>
<organism evidence="2 3">
    <name type="scientific">Podospora australis</name>
    <dbReference type="NCBI Taxonomy" id="1536484"/>
    <lineage>
        <taxon>Eukaryota</taxon>
        <taxon>Fungi</taxon>
        <taxon>Dikarya</taxon>
        <taxon>Ascomycota</taxon>
        <taxon>Pezizomycotina</taxon>
        <taxon>Sordariomycetes</taxon>
        <taxon>Sordariomycetidae</taxon>
        <taxon>Sordariales</taxon>
        <taxon>Podosporaceae</taxon>
        <taxon>Podospora</taxon>
    </lineage>
</organism>
<feature type="compositionally biased region" description="Low complexity" evidence="1">
    <location>
        <begin position="33"/>
        <end position="43"/>
    </location>
</feature>
<proteinExistence type="predicted"/>
<keyword evidence="3" id="KW-1185">Reference proteome</keyword>
<comment type="caution">
    <text evidence="2">The sequence shown here is derived from an EMBL/GenBank/DDBJ whole genome shotgun (WGS) entry which is preliminary data.</text>
</comment>
<protein>
    <submittedName>
        <fullName evidence="2">Uncharacterized protein</fullName>
    </submittedName>
</protein>
<feature type="compositionally biased region" description="Low complexity" evidence="1">
    <location>
        <begin position="59"/>
        <end position="76"/>
    </location>
</feature>
<feature type="compositionally biased region" description="Basic and acidic residues" evidence="1">
    <location>
        <begin position="16"/>
        <end position="25"/>
    </location>
</feature>
<feature type="region of interest" description="Disordered" evidence="1">
    <location>
        <begin position="1"/>
        <end position="85"/>
    </location>
</feature>
<reference evidence="2" key="2">
    <citation type="submission" date="2023-05" db="EMBL/GenBank/DDBJ databases">
        <authorList>
            <consortium name="Lawrence Berkeley National Laboratory"/>
            <person name="Steindorff A."/>
            <person name="Hensen N."/>
            <person name="Bonometti L."/>
            <person name="Westerberg I."/>
            <person name="Brannstrom I.O."/>
            <person name="Guillou S."/>
            <person name="Cros-Aarteil S."/>
            <person name="Calhoun S."/>
            <person name="Haridas S."/>
            <person name="Kuo A."/>
            <person name="Mondo S."/>
            <person name="Pangilinan J."/>
            <person name="Riley R."/>
            <person name="Labutti K."/>
            <person name="Andreopoulos B."/>
            <person name="Lipzen A."/>
            <person name="Chen C."/>
            <person name="Yanf M."/>
            <person name="Daum C."/>
            <person name="Ng V."/>
            <person name="Clum A."/>
            <person name="Ohm R."/>
            <person name="Martin F."/>
            <person name="Silar P."/>
            <person name="Natvig D."/>
            <person name="Lalanne C."/>
            <person name="Gautier V."/>
            <person name="Ament-Velasquez S.L."/>
            <person name="Kruys A."/>
            <person name="Hutchinson M.I."/>
            <person name="Powell A.J."/>
            <person name="Barry K."/>
            <person name="Miller A.N."/>
            <person name="Grigoriev I.V."/>
            <person name="Debuchy R."/>
            <person name="Gladieux P."/>
            <person name="Thoren M.H."/>
            <person name="Johannesson H."/>
        </authorList>
    </citation>
    <scope>NUCLEOTIDE SEQUENCE</scope>
    <source>
        <strain evidence="2">PSN309</strain>
    </source>
</reference>
<reference evidence="2" key="1">
    <citation type="journal article" date="2023" name="Mol. Phylogenet. Evol.">
        <title>Genome-scale phylogeny and comparative genomics of the fungal order Sordariales.</title>
        <authorList>
            <person name="Hensen N."/>
            <person name="Bonometti L."/>
            <person name="Westerberg I."/>
            <person name="Brannstrom I.O."/>
            <person name="Guillou S."/>
            <person name="Cros-Aarteil S."/>
            <person name="Calhoun S."/>
            <person name="Haridas S."/>
            <person name="Kuo A."/>
            <person name="Mondo S."/>
            <person name="Pangilinan J."/>
            <person name="Riley R."/>
            <person name="LaButti K."/>
            <person name="Andreopoulos B."/>
            <person name="Lipzen A."/>
            <person name="Chen C."/>
            <person name="Yan M."/>
            <person name="Daum C."/>
            <person name="Ng V."/>
            <person name="Clum A."/>
            <person name="Steindorff A."/>
            <person name="Ohm R.A."/>
            <person name="Martin F."/>
            <person name="Silar P."/>
            <person name="Natvig D.O."/>
            <person name="Lalanne C."/>
            <person name="Gautier V."/>
            <person name="Ament-Velasquez S.L."/>
            <person name="Kruys A."/>
            <person name="Hutchinson M.I."/>
            <person name="Powell A.J."/>
            <person name="Barry K."/>
            <person name="Miller A.N."/>
            <person name="Grigoriev I.V."/>
            <person name="Debuchy R."/>
            <person name="Gladieux P."/>
            <person name="Hiltunen Thoren M."/>
            <person name="Johannesson H."/>
        </authorList>
    </citation>
    <scope>NUCLEOTIDE SEQUENCE</scope>
    <source>
        <strain evidence="2">PSN309</strain>
    </source>
</reference>
<evidence type="ECO:0000313" key="3">
    <source>
        <dbReference type="Proteomes" id="UP001302126"/>
    </source>
</evidence>
<dbReference type="Proteomes" id="UP001302126">
    <property type="component" value="Unassembled WGS sequence"/>
</dbReference>
<name>A0AAN6WLQ9_9PEZI</name>
<evidence type="ECO:0000256" key="1">
    <source>
        <dbReference type="SAM" id="MobiDB-lite"/>
    </source>
</evidence>